<gene>
    <name evidence="2" type="ORF">SZN_11558</name>
</gene>
<name>G2G9Z1_9ACTN</name>
<evidence type="ECO:0000256" key="1">
    <source>
        <dbReference type="SAM" id="MobiDB-lite"/>
    </source>
</evidence>
<sequence length="117" mass="12815">MMTRPQRPATFNPAEALLHLAHGNRSAPHGRPAQLVLERRHVRQLAAHPAGAFARVPCGLCRKPLTEHGQLEVELTYDDLGHLDGVTITDCTALIPAHHPHPPTRKNTRARLPATTA</sequence>
<comment type="caution">
    <text evidence="2">The sequence shown here is derived from an EMBL/GenBank/DDBJ whole genome shotgun (WGS) entry which is preliminary data.</text>
</comment>
<keyword evidence="3" id="KW-1185">Reference proteome</keyword>
<dbReference type="AlphaFoldDB" id="G2G9Z1"/>
<protein>
    <submittedName>
        <fullName evidence="2">Uncharacterized protein</fullName>
    </submittedName>
</protein>
<organism evidence="2 3">
    <name type="scientific">Streptomyces zinciresistens K42</name>
    <dbReference type="NCBI Taxonomy" id="700597"/>
    <lineage>
        <taxon>Bacteria</taxon>
        <taxon>Bacillati</taxon>
        <taxon>Actinomycetota</taxon>
        <taxon>Actinomycetes</taxon>
        <taxon>Kitasatosporales</taxon>
        <taxon>Streptomycetaceae</taxon>
        <taxon>Streptomyces</taxon>
    </lineage>
</organism>
<dbReference type="Proteomes" id="UP000004217">
    <property type="component" value="Unassembled WGS sequence"/>
</dbReference>
<dbReference type="EMBL" id="AGBF01000026">
    <property type="protein sequence ID" value="EGX59702.1"/>
    <property type="molecule type" value="Genomic_DNA"/>
</dbReference>
<evidence type="ECO:0000313" key="2">
    <source>
        <dbReference type="EMBL" id="EGX59702.1"/>
    </source>
</evidence>
<evidence type="ECO:0000313" key="3">
    <source>
        <dbReference type="Proteomes" id="UP000004217"/>
    </source>
</evidence>
<dbReference type="OrthoDB" id="4252748at2"/>
<feature type="region of interest" description="Disordered" evidence="1">
    <location>
        <begin position="97"/>
        <end position="117"/>
    </location>
</feature>
<accession>G2G9Z1</accession>
<proteinExistence type="predicted"/>
<feature type="compositionally biased region" description="Basic residues" evidence="1">
    <location>
        <begin position="98"/>
        <end position="109"/>
    </location>
</feature>
<dbReference type="PATRIC" id="fig|700597.3.peg.2262"/>
<reference evidence="2 3" key="1">
    <citation type="submission" date="2011-08" db="EMBL/GenBank/DDBJ databases">
        <authorList>
            <person name="Lin Y."/>
            <person name="Hao X."/>
            <person name="Johnstone L."/>
            <person name="Miller S.J."/>
            <person name="Wei G."/>
            <person name="Rensing C."/>
        </authorList>
    </citation>
    <scope>NUCLEOTIDE SEQUENCE [LARGE SCALE GENOMIC DNA]</scope>
    <source>
        <strain evidence="2 3">K42</strain>
    </source>
</reference>